<dbReference type="InterPro" id="IPR000182">
    <property type="entry name" value="GNAT_dom"/>
</dbReference>
<dbReference type="PROSITE" id="PS51186">
    <property type="entry name" value="GNAT"/>
    <property type="match status" value="1"/>
</dbReference>
<dbReference type="GO" id="GO:0016747">
    <property type="term" value="F:acyltransferase activity, transferring groups other than amino-acyl groups"/>
    <property type="evidence" value="ECO:0007669"/>
    <property type="project" value="InterPro"/>
</dbReference>
<dbReference type="Gene3D" id="3.40.630.30">
    <property type="match status" value="1"/>
</dbReference>
<sequence length="147" mass="16783">MATKADLEVLVRFQIAMASESEDKGLDENTLRHGIATALSSEDLALYILAEIAGKPVGTLMLTWEWSDWRNGRFWWIQSVYVTSAHRRLGVYSAMHHHVLSLASKDPTAAGIRLYVEKDNDDAQATYRHLGMVETHYRLFETEFVRN</sequence>
<dbReference type="CDD" id="cd04301">
    <property type="entry name" value="NAT_SF"/>
    <property type="match status" value="1"/>
</dbReference>
<evidence type="ECO:0000313" key="2">
    <source>
        <dbReference type="EMBL" id="SUZ97011.1"/>
    </source>
</evidence>
<dbReference type="EMBL" id="UINC01002469">
    <property type="protein sequence ID" value="SUZ97011.1"/>
    <property type="molecule type" value="Genomic_DNA"/>
</dbReference>
<gene>
    <name evidence="2" type="ORF">METZ01_LOCUS49865</name>
</gene>
<organism evidence="2">
    <name type="scientific">marine metagenome</name>
    <dbReference type="NCBI Taxonomy" id="408172"/>
    <lineage>
        <taxon>unclassified sequences</taxon>
        <taxon>metagenomes</taxon>
        <taxon>ecological metagenomes</taxon>
    </lineage>
</organism>
<accession>A0A381S0X3</accession>
<dbReference type="InterPro" id="IPR016181">
    <property type="entry name" value="Acyl_CoA_acyltransferase"/>
</dbReference>
<protein>
    <recommendedName>
        <fullName evidence="1">N-acetyltransferase domain-containing protein</fullName>
    </recommendedName>
</protein>
<dbReference type="Pfam" id="PF00583">
    <property type="entry name" value="Acetyltransf_1"/>
    <property type="match status" value="1"/>
</dbReference>
<name>A0A381S0X3_9ZZZZ</name>
<proteinExistence type="predicted"/>
<evidence type="ECO:0000259" key="1">
    <source>
        <dbReference type="PROSITE" id="PS51186"/>
    </source>
</evidence>
<dbReference type="AlphaFoldDB" id="A0A381S0X3"/>
<dbReference type="SUPFAM" id="SSF55729">
    <property type="entry name" value="Acyl-CoA N-acyltransferases (Nat)"/>
    <property type="match status" value="1"/>
</dbReference>
<feature type="domain" description="N-acetyltransferase" evidence="1">
    <location>
        <begin position="1"/>
        <end position="147"/>
    </location>
</feature>
<reference evidence="2" key="1">
    <citation type="submission" date="2018-05" db="EMBL/GenBank/DDBJ databases">
        <authorList>
            <person name="Lanie J.A."/>
            <person name="Ng W.-L."/>
            <person name="Kazmierczak K.M."/>
            <person name="Andrzejewski T.M."/>
            <person name="Davidsen T.M."/>
            <person name="Wayne K.J."/>
            <person name="Tettelin H."/>
            <person name="Glass J.I."/>
            <person name="Rusch D."/>
            <person name="Podicherti R."/>
            <person name="Tsui H.-C.T."/>
            <person name="Winkler M.E."/>
        </authorList>
    </citation>
    <scope>NUCLEOTIDE SEQUENCE</scope>
</reference>